<dbReference type="InterPro" id="IPR019734">
    <property type="entry name" value="TPR_rpt"/>
</dbReference>
<evidence type="ECO:0000313" key="15">
    <source>
        <dbReference type="Proteomes" id="UP000558488"/>
    </source>
</evidence>
<feature type="region of interest" description="Disordered" evidence="12">
    <location>
        <begin position="24"/>
        <end position="45"/>
    </location>
</feature>
<reference evidence="14 15" key="1">
    <citation type="journal article" date="2020" name="Nature">
        <title>Six reference-quality genomes reveal evolution of bat adaptations.</title>
        <authorList>
            <person name="Jebb D."/>
            <person name="Huang Z."/>
            <person name="Pippel M."/>
            <person name="Hughes G.M."/>
            <person name="Lavrichenko K."/>
            <person name="Devanna P."/>
            <person name="Winkler S."/>
            <person name="Jermiin L.S."/>
            <person name="Skirmuntt E.C."/>
            <person name="Katzourakis A."/>
            <person name="Burkitt-Gray L."/>
            <person name="Ray D.A."/>
            <person name="Sullivan K.A.M."/>
            <person name="Roscito J.G."/>
            <person name="Kirilenko B.M."/>
            <person name="Davalos L.M."/>
            <person name="Corthals A.P."/>
            <person name="Power M.L."/>
            <person name="Jones G."/>
            <person name="Ransome R.D."/>
            <person name="Dechmann D.K.N."/>
            <person name="Locatelli A.G."/>
            <person name="Puechmaille S.J."/>
            <person name="Fedrigo O."/>
            <person name="Jarvis E.D."/>
            <person name="Hiller M."/>
            <person name="Vernes S.C."/>
            <person name="Myers E.W."/>
            <person name="Teeling E.C."/>
        </authorList>
    </citation>
    <scope>NUCLEOTIDE SEQUENCE [LARGE SCALE GENOMIC DNA]</scope>
    <source>
        <strain evidence="14">MPipKuh1</strain>
        <tissue evidence="14">Flight muscle</tissue>
    </source>
</reference>
<protein>
    <recommendedName>
        <fullName evidence="4">RING-type E3 ubiquitin transferase</fullName>
        <ecNumber evidence="4">2.3.2.27</ecNumber>
    </recommendedName>
</protein>
<dbReference type="Pfam" id="PF24525">
    <property type="entry name" value="TTC3"/>
    <property type="match status" value="1"/>
</dbReference>
<feature type="region of interest" description="Disordered" evidence="12">
    <location>
        <begin position="1318"/>
        <end position="1490"/>
    </location>
</feature>
<dbReference type="EMBL" id="JACAGB010000002">
    <property type="protein sequence ID" value="KAF6384049.1"/>
    <property type="molecule type" value="Genomic_DNA"/>
</dbReference>
<dbReference type="GO" id="GO:0006511">
    <property type="term" value="P:ubiquitin-dependent protein catabolic process"/>
    <property type="evidence" value="ECO:0007669"/>
    <property type="project" value="TreeGrafter"/>
</dbReference>
<feature type="compositionally biased region" description="Polar residues" evidence="12">
    <location>
        <begin position="1587"/>
        <end position="1607"/>
    </location>
</feature>
<accession>A0A7J8ACV1</accession>
<feature type="region of interest" description="Disordered" evidence="12">
    <location>
        <begin position="1581"/>
        <end position="1645"/>
    </location>
</feature>
<dbReference type="UniPathway" id="UPA00143"/>
<comment type="subcellular location">
    <subcellularLocation>
        <location evidence="2">Cytoplasm</location>
    </subcellularLocation>
</comment>
<dbReference type="PANTHER" id="PTHR17550:SF4">
    <property type="entry name" value="E3 UBIQUITIN-PROTEIN LIGASE TTC3"/>
    <property type="match status" value="1"/>
</dbReference>
<dbReference type="InterPro" id="IPR001841">
    <property type="entry name" value="Znf_RING"/>
</dbReference>
<proteinExistence type="predicted"/>
<feature type="compositionally biased region" description="Basic and acidic residues" evidence="12">
    <location>
        <begin position="1459"/>
        <end position="1476"/>
    </location>
</feature>
<evidence type="ECO:0000256" key="2">
    <source>
        <dbReference type="ARBA" id="ARBA00004496"/>
    </source>
</evidence>
<dbReference type="InterPro" id="IPR056872">
    <property type="entry name" value="TTC3/DZIP3-like_helical"/>
</dbReference>
<evidence type="ECO:0000256" key="1">
    <source>
        <dbReference type="ARBA" id="ARBA00000900"/>
    </source>
</evidence>
<evidence type="ECO:0000256" key="3">
    <source>
        <dbReference type="ARBA" id="ARBA00004906"/>
    </source>
</evidence>
<keyword evidence="8 10" id="KW-0863">Zinc-finger</keyword>
<dbReference type="Pfam" id="PF13639">
    <property type="entry name" value="zf-RING_2"/>
    <property type="match status" value="1"/>
</dbReference>
<dbReference type="Gene3D" id="3.30.40.10">
    <property type="entry name" value="Zinc/RING finger domain, C3HC4 (zinc finger)"/>
    <property type="match status" value="1"/>
</dbReference>
<comment type="catalytic activity">
    <reaction evidence="1">
        <text>S-ubiquitinyl-[E2 ubiquitin-conjugating enzyme]-L-cysteine + [acceptor protein]-L-lysine = [E2 ubiquitin-conjugating enzyme]-L-cysteine + N(6)-ubiquitinyl-[acceptor protein]-L-lysine.</text>
        <dbReference type="EC" id="2.3.2.27"/>
    </reaction>
</comment>
<dbReference type="PROSITE" id="PS50089">
    <property type="entry name" value="ZF_RING_2"/>
    <property type="match status" value="1"/>
</dbReference>
<dbReference type="Proteomes" id="UP000558488">
    <property type="component" value="Unassembled WGS sequence"/>
</dbReference>
<feature type="compositionally biased region" description="Low complexity" evidence="12">
    <location>
        <begin position="1384"/>
        <end position="1431"/>
    </location>
</feature>
<feature type="compositionally biased region" description="Polar residues" evidence="12">
    <location>
        <begin position="1356"/>
        <end position="1383"/>
    </location>
</feature>
<dbReference type="GO" id="GO:0061630">
    <property type="term" value="F:ubiquitin protein ligase activity"/>
    <property type="evidence" value="ECO:0007669"/>
    <property type="project" value="UniProtKB-EC"/>
</dbReference>
<name>A0A7J8ACV1_PIPKU</name>
<dbReference type="EC" id="2.3.2.27" evidence="4"/>
<comment type="caution">
    <text evidence="14">The sequence shown here is derived from an EMBL/GenBank/DDBJ whole genome shotgun (WGS) entry which is preliminary data.</text>
</comment>
<evidence type="ECO:0000313" key="14">
    <source>
        <dbReference type="EMBL" id="KAF6384049.1"/>
    </source>
</evidence>
<evidence type="ECO:0000256" key="8">
    <source>
        <dbReference type="ARBA" id="ARBA00022771"/>
    </source>
</evidence>
<feature type="region of interest" description="Disordered" evidence="12">
    <location>
        <begin position="492"/>
        <end position="520"/>
    </location>
</feature>
<feature type="repeat" description="TPR" evidence="11">
    <location>
        <begin position="301"/>
        <end position="334"/>
    </location>
</feature>
<dbReference type="FunFam" id="1.25.40.10:FF:000203">
    <property type="entry name" value="E3 ubiquitin-protein ligase TTC3 isoform X2"/>
    <property type="match status" value="1"/>
</dbReference>
<keyword evidence="5" id="KW-0963">Cytoplasm</keyword>
<evidence type="ECO:0000256" key="9">
    <source>
        <dbReference type="ARBA" id="ARBA00022833"/>
    </source>
</evidence>
<keyword evidence="6" id="KW-0808">Transferase</keyword>
<dbReference type="SMART" id="SM00184">
    <property type="entry name" value="RING"/>
    <property type="match status" value="1"/>
</dbReference>
<dbReference type="InterPro" id="IPR043866">
    <property type="entry name" value="TTC3/DZIP3_dom"/>
</dbReference>
<feature type="region of interest" description="Disordered" evidence="12">
    <location>
        <begin position="2073"/>
        <end position="2116"/>
    </location>
</feature>
<dbReference type="Gene3D" id="1.25.40.10">
    <property type="entry name" value="Tetratricopeptide repeat domain"/>
    <property type="match status" value="2"/>
</dbReference>
<evidence type="ECO:0000256" key="5">
    <source>
        <dbReference type="ARBA" id="ARBA00022490"/>
    </source>
</evidence>
<dbReference type="PANTHER" id="PTHR17550">
    <property type="entry name" value="E3 UBIQUITIN-PROTEIN LIGASE TTC3"/>
    <property type="match status" value="1"/>
</dbReference>
<dbReference type="SUPFAM" id="SSF48452">
    <property type="entry name" value="TPR-like"/>
    <property type="match status" value="2"/>
</dbReference>
<keyword evidence="15" id="KW-1185">Reference proteome</keyword>
<comment type="pathway">
    <text evidence="3">Protein modification; protein ubiquitination.</text>
</comment>
<dbReference type="PROSITE" id="PS50005">
    <property type="entry name" value="TPR"/>
    <property type="match status" value="1"/>
</dbReference>
<dbReference type="InterPro" id="IPR011029">
    <property type="entry name" value="DEATH-like_dom_sf"/>
</dbReference>
<dbReference type="Pfam" id="PF24812">
    <property type="entry name" value="WHD_TTC3"/>
    <property type="match status" value="1"/>
</dbReference>
<evidence type="ECO:0000256" key="11">
    <source>
        <dbReference type="PROSITE-ProRule" id="PRU00339"/>
    </source>
</evidence>
<dbReference type="InterPro" id="IPR013083">
    <property type="entry name" value="Znf_RING/FYVE/PHD"/>
</dbReference>
<evidence type="ECO:0000256" key="6">
    <source>
        <dbReference type="ARBA" id="ARBA00022679"/>
    </source>
</evidence>
<feature type="region of interest" description="Disordered" evidence="12">
    <location>
        <begin position="1772"/>
        <end position="1799"/>
    </location>
</feature>
<evidence type="ECO:0000256" key="4">
    <source>
        <dbReference type="ARBA" id="ARBA00012483"/>
    </source>
</evidence>
<dbReference type="Pfam" id="PF19179">
    <property type="entry name" value="TTC3_DZIP3_dom"/>
    <property type="match status" value="1"/>
</dbReference>
<dbReference type="InterPro" id="IPR056871">
    <property type="entry name" value="WH_TTC3"/>
</dbReference>
<feature type="region of interest" description="Disordered" evidence="12">
    <location>
        <begin position="856"/>
        <end position="875"/>
    </location>
</feature>
<gene>
    <name evidence="14" type="ORF">mPipKuh1_018221</name>
</gene>
<evidence type="ECO:0000256" key="7">
    <source>
        <dbReference type="ARBA" id="ARBA00022723"/>
    </source>
</evidence>
<feature type="domain" description="RING-type" evidence="13">
    <location>
        <begin position="2124"/>
        <end position="2163"/>
    </location>
</feature>
<feature type="compositionally biased region" description="Basic and acidic residues" evidence="12">
    <location>
        <begin position="1631"/>
        <end position="1642"/>
    </location>
</feature>
<feature type="region of interest" description="Disordered" evidence="12">
    <location>
        <begin position="1923"/>
        <end position="2021"/>
    </location>
</feature>
<dbReference type="Pfam" id="PF24905">
    <property type="entry name" value="TTC3_9th"/>
    <property type="match status" value="1"/>
</dbReference>
<keyword evidence="9" id="KW-0862">Zinc</keyword>
<evidence type="ECO:0000256" key="10">
    <source>
        <dbReference type="PROSITE-ProRule" id="PRU00175"/>
    </source>
</evidence>
<organism evidence="14 15">
    <name type="scientific">Pipistrellus kuhlii</name>
    <name type="common">Kuhl's pipistrelle</name>
    <dbReference type="NCBI Taxonomy" id="59472"/>
    <lineage>
        <taxon>Eukaryota</taxon>
        <taxon>Metazoa</taxon>
        <taxon>Chordata</taxon>
        <taxon>Craniata</taxon>
        <taxon>Vertebrata</taxon>
        <taxon>Euteleostomi</taxon>
        <taxon>Mammalia</taxon>
        <taxon>Eutheria</taxon>
        <taxon>Laurasiatheria</taxon>
        <taxon>Chiroptera</taxon>
        <taxon>Yangochiroptera</taxon>
        <taxon>Vespertilionidae</taxon>
        <taxon>Pipistrellus</taxon>
    </lineage>
</organism>
<dbReference type="GO" id="GO:0008270">
    <property type="term" value="F:zinc ion binding"/>
    <property type="evidence" value="ECO:0007669"/>
    <property type="project" value="UniProtKB-KW"/>
</dbReference>
<feature type="compositionally biased region" description="Low complexity" evidence="12">
    <location>
        <begin position="2075"/>
        <end position="2095"/>
    </location>
</feature>
<dbReference type="SMART" id="SM00028">
    <property type="entry name" value="TPR"/>
    <property type="match status" value="4"/>
</dbReference>
<feature type="compositionally biased region" description="Polar residues" evidence="12">
    <location>
        <begin position="1107"/>
        <end position="1121"/>
    </location>
</feature>
<feature type="compositionally biased region" description="Basic and acidic residues" evidence="12">
    <location>
        <begin position="1780"/>
        <end position="1789"/>
    </location>
</feature>
<keyword evidence="11" id="KW-0802">TPR repeat</keyword>
<feature type="compositionally biased region" description="Polar residues" evidence="12">
    <location>
        <begin position="1432"/>
        <end position="1444"/>
    </location>
</feature>
<evidence type="ECO:0000259" key="13">
    <source>
        <dbReference type="PROSITE" id="PS50089"/>
    </source>
</evidence>
<dbReference type="GO" id="GO:0005737">
    <property type="term" value="C:cytoplasm"/>
    <property type="evidence" value="ECO:0007669"/>
    <property type="project" value="UniProtKB-SubCell"/>
</dbReference>
<dbReference type="Gene3D" id="1.10.533.10">
    <property type="entry name" value="Death Domain, Fas"/>
    <property type="match status" value="1"/>
</dbReference>
<dbReference type="InterPro" id="IPR056870">
    <property type="entry name" value="TTC3/DZIP3/RBM44-like_helical"/>
</dbReference>
<sequence>MFSRPCCCQLPLLADVEGRRRQRLRRRPSFETGSRRSRHAGRGKAAGCLSVSQSGRDARYASPWVCGRCAMDILALGECTTADYAWLDDCPYVSDTVYTSEFIPNDYVRVTQLYCNVVGRQYKDHAESERNLEFDICNMWCTKPVSVLRDYCDAIKIHIFWPLLFQHQHSSIISRLYPCVEANSFHASEISLKELQHLELMEDIVDLAKKVMNNSFFIGGLLRIGYKIENNILAMEEALNWVKYTGDGAILSKLGAVENCWPMLSIFFTEYKYHITKVVTENCNILEEFERQTCLECIQQGELMKMKGNEEFSKERFDLAILYYSRAIEYSPENHHLYGNRALCFIRTGQFRNALGDGKRAIILKNNWSKGHYRYCAALSLLGEYDWALQANIKAQKLCKSDPEGINDLIQQHAKLQKQMEDLQGGTSTRNPVRVFYESRVYTPSLTSPAFSTSLNFVEIERDPEESYHEMAYGSNQHLTVVDEALNIDDCDCHPEFPPPSGQSPKHKGKQKSRNNELEFSCSSQGNFPADLKNLLDKQFSKSSKAAHQDFANIMKMLRSLIQDGYTALLEQRCRSAAQSFSELLNGLDPQKVKQLNLAMINYVLVVYGLAISLLGIGQPEELSEAENQFKRMIEHYPNEGLDCLAFCGIGKVYLKKNRFLEALNHFEKAKNLICRLPGVLTWPTSNVVIDETRPGKIKMILDKFIEECRFPPVPDAVCCYQKCHGYSKIQIYISDPDFKGFIRISCCQYCKIEFHMNCWKKLKTTTFNDKIDKDFLQGICLTPDCEGIISKIIIFSSGGQVKCEFEHKVVKEKKVPSKPILKQKCSSLKKLRLKEDKKLKRKIQKQEAKKLAQERLEENLRESNQPKTEEPKETVARAESCQFLDDRILQCIKQNSDKIKSGVLDASKLLKELLSWKVLSTEDYTTCFSSRNFLSEAVDYVIRHLVQENNRVKTRIFLHVLSELKEVEPKLATWIQKLNSFGLDATESFFSRFGASLKELDFSIMTFLWNEMYGHKLSSIEGKQLDYFCELASLKEARCLIWLLEEHRDKFPALHNALDEFFDIMDSRCTVLRKQDSGDLPFNSPKIKNKGKKKKPKDLKPMLVGSGTTSITPNNENITSGEDHKRNSNSTGPFVVPDHLRQDVEEFEALYGQHSNEYVVHKKKVWDINPKQKSSTLYDYFSQLLEEHGPLDMSNNMFSEEYEFFPEETRQILEKAGGLKSFLLGCPRFVVIDNCIALKKVASRLKKKRKKKNIKTKVREVSKTGECLRGKLPLNPTAREFKPDVKSKAVSTLSSAPASEDVKPQLASADAPKLACEAEKPQPVSENPPRPVSEGEKPKEVSASPPKAASEDASRQQAASKEASQQRAASKEASQQRAASENASCQRAASQHASRQRAVSQHASHQRAASQHASRQRAASQNASHQRAASTEVSHQRAASQNMSRHRAASQHASRQRAASEETSRPRAATREVSRLRASSVSPRPAHEDVKTTYWTQAPMVTGYCTYLPFGPFQVAPPPPAYISMVPTLPQYTLYTPMATISTEYQLQTSVTVVSSYIANDRPGQSAAVYCEGRRRLNAERAPGQQIASETQIPPNSLEMSGQSQCGTGGAAPAQSEPSRNHGHCANAAHKQEANPERTDEATDIPHTQGFATQVSGSVAHQEVNTEPYDPLEAQQEDISQIEKESHVLQEQLKEARENYEKRKLQGSEETRDLEEKLKRNLEENKISKTELDWFLEDLQKEIKKWQQEKKQIQERLTALKKEMKRVSDATETYTQKNDGQEKEHEFLLDQSSETSNTFTNEKTKIEEQIRRGKEQYEEILQRAVAAEISVLENQKEMEVYKLQIVESQAEGYLKTLSQLQSDPAAYPELESDMDSWESFLSDVREEIEKTESQFEEQIKAIKAGSRLSELSPVQISEHPFPAWGAICPKSPPESPGHDDQGPSTSASPTAVPRDPSLVSDGDRPVGAPSPPLPASPSAQQECESAGPAARPKHSLPSDQKPPAAQGRAARPSPSPKKPFNSIIEHLAAVLPGYSSTELAGFIRKVRSKSKTSLSGLSVDEIVQRVKTHVLGTQQSQQPSPGQDSSAASGPGASRGLPTVIAGPSPKARQRTGGAPTLGAQSCELCHEVFKSKNVLVLSCGHKFHKGCWKQHLKCQSTCPACLGRTSRR</sequence>
<feature type="region of interest" description="Disordered" evidence="12">
    <location>
        <begin position="1694"/>
        <end position="1714"/>
    </location>
</feature>
<evidence type="ECO:0000256" key="12">
    <source>
        <dbReference type="SAM" id="MobiDB-lite"/>
    </source>
</evidence>
<dbReference type="FunFam" id="1.25.40.10:FF:000143">
    <property type="entry name" value="E3 ubiquitin-protein ligase TTC3 isoform X2"/>
    <property type="match status" value="1"/>
</dbReference>
<dbReference type="GO" id="GO:0016567">
    <property type="term" value="P:protein ubiquitination"/>
    <property type="evidence" value="ECO:0007669"/>
    <property type="project" value="UniProtKB-UniPathway"/>
</dbReference>
<keyword evidence="7" id="KW-0479">Metal-binding</keyword>
<dbReference type="SUPFAM" id="SSF57850">
    <property type="entry name" value="RING/U-box"/>
    <property type="match status" value="1"/>
</dbReference>
<dbReference type="InterPro" id="IPR011990">
    <property type="entry name" value="TPR-like_helical_dom_sf"/>
</dbReference>
<feature type="region of interest" description="Disordered" evidence="12">
    <location>
        <begin position="1293"/>
        <end position="1312"/>
    </location>
</feature>
<feature type="region of interest" description="Disordered" evidence="12">
    <location>
        <begin position="1081"/>
        <end position="1132"/>
    </location>
</feature>
<feature type="compositionally biased region" description="Basic residues" evidence="12">
    <location>
        <begin position="1088"/>
        <end position="1098"/>
    </location>
</feature>